<protein>
    <submittedName>
        <fullName evidence="1">Uncharacterized protein</fullName>
    </submittedName>
</protein>
<evidence type="ECO:0000313" key="2">
    <source>
        <dbReference type="Proteomes" id="UP001501153"/>
    </source>
</evidence>
<accession>A0ABP8ID00</accession>
<evidence type="ECO:0000313" key="1">
    <source>
        <dbReference type="EMBL" id="GAA4356318.1"/>
    </source>
</evidence>
<dbReference type="Proteomes" id="UP001501153">
    <property type="component" value="Unassembled WGS sequence"/>
</dbReference>
<keyword evidence="2" id="KW-1185">Reference proteome</keyword>
<comment type="caution">
    <text evidence="1">The sequence shown here is derived from an EMBL/GenBank/DDBJ whole genome shotgun (WGS) entry which is preliminary data.</text>
</comment>
<organism evidence="1 2">
    <name type="scientific">Hymenobacter saemangeumensis</name>
    <dbReference type="NCBI Taxonomy" id="1084522"/>
    <lineage>
        <taxon>Bacteria</taxon>
        <taxon>Pseudomonadati</taxon>
        <taxon>Bacteroidota</taxon>
        <taxon>Cytophagia</taxon>
        <taxon>Cytophagales</taxon>
        <taxon>Hymenobacteraceae</taxon>
        <taxon>Hymenobacter</taxon>
    </lineage>
</organism>
<sequence>MFFVSSSPLAQNTLPNCCFFTAPSCWKTLLLWPLLCLLACQSGQEAGEGAAASPPVGHYEGSIQAPALGSLRAALDIRHPSPGHYEAELLVEGAPALSFVGDTIHFANNQLRLTRPGRAGQQLTLQLAGDFWKGSLQLDTLKADALLVKRGTPTPSTYRVEELPQDNGSAWLYSPADTRTPGSAVVLLPDSATTAAGALWGDALAREGITVLVLPAAGAGTTGLGTALRLLRATPGVDTASVGVWAAGRRAAALALELAGPGGPRAAFLVVQQVSLDAESRADFRELAQRRFPVLGLYGAQGANALATPLRAALGGRRATVLAFRDAGPDLLVPGQVVPRFATGLPDAIAEWVRSR</sequence>
<reference evidence="2" key="1">
    <citation type="journal article" date="2019" name="Int. J. Syst. Evol. Microbiol.">
        <title>The Global Catalogue of Microorganisms (GCM) 10K type strain sequencing project: providing services to taxonomists for standard genome sequencing and annotation.</title>
        <authorList>
            <consortium name="The Broad Institute Genomics Platform"/>
            <consortium name="The Broad Institute Genome Sequencing Center for Infectious Disease"/>
            <person name="Wu L."/>
            <person name="Ma J."/>
        </authorList>
    </citation>
    <scope>NUCLEOTIDE SEQUENCE [LARGE SCALE GENOMIC DNA]</scope>
    <source>
        <strain evidence="2">JCM 17923</strain>
    </source>
</reference>
<name>A0ABP8ID00_9BACT</name>
<gene>
    <name evidence="1" type="ORF">GCM10023185_20010</name>
</gene>
<dbReference type="Gene3D" id="3.40.50.1820">
    <property type="entry name" value="alpha/beta hydrolase"/>
    <property type="match status" value="1"/>
</dbReference>
<proteinExistence type="predicted"/>
<dbReference type="EMBL" id="BAABGZ010000020">
    <property type="protein sequence ID" value="GAA4356318.1"/>
    <property type="molecule type" value="Genomic_DNA"/>
</dbReference>
<dbReference type="InterPro" id="IPR029058">
    <property type="entry name" value="AB_hydrolase_fold"/>
</dbReference>